<accession>A0A485L7D5</accession>
<dbReference type="Proteomes" id="UP000332933">
    <property type="component" value="Unassembled WGS sequence"/>
</dbReference>
<protein>
    <submittedName>
        <fullName evidence="2">Aste57867_16454 protein</fullName>
    </submittedName>
</protein>
<evidence type="ECO:0000313" key="2">
    <source>
        <dbReference type="EMBL" id="VFT93228.1"/>
    </source>
</evidence>
<sequence length="133" mass="15047">MMDMVKQNISSQEQLALQSWELEDKWTKQLVDGEMHQQEKVNEVIAASTQQAQNYNDKLFEHVEKVRHDLTAALTEAQTTTVQAQLSLQKAMADATDDSASQQKAWQLQMQEAQAAELAKLKKLILSKFADGK</sequence>
<dbReference type="AlphaFoldDB" id="A0A485L7D5"/>
<name>A0A485L7D5_9STRA</name>
<organism evidence="2 3">
    <name type="scientific">Aphanomyces stellatus</name>
    <dbReference type="NCBI Taxonomy" id="120398"/>
    <lineage>
        <taxon>Eukaryota</taxon>
        <taxon>Sar</taxon>
        <taxon>Stramenopiles</taxon>
        <taxon>Oomycota</taxon>
        <taxon>Saprolegniomycetes</taxon>
        <taxon>Saprolegniales</taxon>
        <taxon>Verrucalvaceae</taxon>
        <taxon>Aphanomyces</taxon>
    </lineage>
</organism>
<dbReference type="EMBL" id="CAADRA010005901">
    <property type="protein sequence ID" value="VFT93228.1"/>
    <property type="molecule type" value="Genomic_DNA"/>
</dbReference>
<reference evidence="2 3" key="1">
    <citation type="submission" date="2019-03" db="EMBL/GenBank/DDBJ databases">
        <authorList>
            <person name="Gaulin E."/>
            <person name="Dumas B."/>
        </authorList>
    </citation>
    <scope>NUCLEOTIDE SEQUENCE [LARGE SCALE GENOMIC DNA]</scope>
    <source>
        <strain evidence="2">CBS 568.67</strain>
    </source>
</reference>
<dbReference type="EMBL" id="VJMH01005880">
    <property type="protein sequence ID" value="KAF0692463.1"/>
    <property type="molecule type" value="Genomic_DNA"/>
</dbReference>
<evidence type="ECO:0000313" key="3">
    <source>
        <dbReference type="Proteomes" id="UP000332933"/>
    </source>
</evidence>
<gene>
    <name evidence="2" type="primary">Aste57867_16454</name>
    <name evidence="1" type="ORF">As57867_016397</name>
    <name evidence="2" type="ORF">ASTE57867_16454</name>
</gene>
<dbReference type="OrthoDB" id="10430939at2759"/>
<evidence type="ECO:0000313" key="1">
    <source>
        <dbReference type="EMBL" id="KAF0692463.1"/>
    </source>
</evidence>
<reference evidence="1" key="2">
    <citation type="submission" date="2019-06" db="EMBL/GenBank/DDBJ databases">
        <title>Genomics analysis of Aphanomyces spp. identifies a new class of oomycete effector associated with host adaptation.</title>
        <authorList>
            <person name="Gaulin E."/>
        </authorList>
    </citation>
    <scope>NUCLEOTIDE SEQUENCE</scope>
    <source>
        <strain evidence="1">CBS 578.67</strain>
    </source>
</reference>
<proteinExistence type="predicted"/>
<keyword evidence="3" id="KW-1185">Reference proteome</keyword>